<feature type="compositionally biased region" description="Polar residues" evidence="1">
    <location>
        <begin position="322"/>
        <end position="335"/>
    </location>
</feature>
<evidence type="ECO:0000313" key="2">
    <source>
        <dbReference type="EMBL" id="KAF5933022.1"/>
    </source>
</evidence>
<feature type="compositionally biased region" description="Basic residues" evidence="1">
    <location>
        <begin position="283"/>
        <end position="293"/>
    </location>
</feature>
<comment type="caution">
    <text evidence="2">The sequence shown here is derived from an EMBL/GenBank/DDBJ whole genome shotgun (WGS) entry which is preliminary data.</text>
</comment>
<evidence type="ECO:0000313" key="3">
    <source>
        <dbReference type="Proteomes" id="UP000593564"/>
    </source>
</evidence>
<name>A0A7J7FXD7_CAMSI</name>
<protein>
    <submittedName>
        <fullName evidence="2">Uncharacterized protein</fullName>
    </submittedName>
</protein>
<evidence type="ECO:0000256" key="1">
    <source>
        <dbReference type="SAM" id="MobiDB-lite"/>
    </source>
</evidence>
<organism evidence="2 3">
    <name type="scientific">Camellia sinensis</name>
    <name type="common">Tea plant</name>
    <name type="synonym">Thea sinensis</name>
    <dbReference type="NCBI Taxonomy" id="4442"/>
    <lineage>
        <taxon>Eukaryota</taxon>
        <taxon>Viridiplantae</taxon>
        <taxon>Streptophyta</taxon>
        <taxon>Embryophyta</taxon>
        <taxon>Tracheophyta</taxon>
        <taxon>Spermatophyta</taxon>
        <taxon>Magnoliopsida</taxon>
        <taxon>eudicotyledons</taxon>
        <taxon>Gunneridae</taxon>
        <taxon>Pentapetalae</taxon>
        <taxon>asterids</taxon>
        <taxon>Ericales</taxon>
        <taxon>Theaceae</taxon>
        <taxon>Camellia</taxon>
    </lineage>
</organism>
<feature type="compositionally biased region" description="Basic and acidic residues" evidence="1">
    <location>
        <begin position="294"/>
        <end position="305"/>
    </location>
</feature>
<keyword evidence="3" id="KW-1185">Reference proteome</keyword>
<dbReference type="AlphaFoldDB" id="A0A7J7FXD7"/>
<proteinExistence type="predicted"/>
<dbReference type="Proteomes" id="UP000593564">
    <property type="component" value="Unassembled WGS sequence"/>
</dbReference>
<reference evidence="2 3" key="2">
    <citation type="submission" date="2020-07" db="EMBL/GenBank/DDBJ databases">
        <title>Genome assembly of wild tea tree DASZ reveals pedigree and selection history of tea varieties.</title>
        <authorList>
            <person name="Zhang W."/>
        </authorList>
    </citation>
    <scope>NUCLEOTIDE SEQUENCE [LARGE SCALE GENOMIC DNA]</scope>
    <source>
        <strain evidence="3">cv. G240</strain>
        <tissue evidence="2">Leaf</tissue>
    </source>
</reference>
<reference evidence="3" key="1">
    <citation type="journal article" date="2020" name="Nat. Commun.">
        <title>Genome assembly of wild tea tree DASZ reveals pedigree and selection history of tea varieties.</title>
        <authorList>
            <person name="Zhang W."/>
            <person name="Zhang Y."/>
            <person name="Qiu H."/>
            <person name="Guo Y."/>
            <person name="Wan H."/>
            <person name="Zhang X."/>
            <person name="Scossa F."/>
            <person name="Alseekh S."/>
            <person name="Zhang Q."/>
            <person name="Wang P."/>
            <person name="Xu L."/>
            <person name="Schmidt M.H."/>
            <person name="Jia X."/>
            <person name="Li D."/>
            <person name="Zhu A."/>
            <person name="Guo F."/>
            <person name="Chen W."/>
            <person name="Ni D."/>
            <person name="Usadel B."/>
            <person name="Fernie A.R."/>
            <person name="Wen W."/>
        </authorList>
    </citation>
    <scope>NUCLEOTIDE SEQUENCE [LARGE SCALE GENOMIC DNA]</scope>
    <source>
        <strain evidence="3">cv. G240</strain>
    </source>
</reference>
<accession>A0A7J7FXD7</accession>
<dbReference type="EMBL" id="JACBKZ010000014">
    <property type="protein sequence ID" value="KAF5933022.1"/>
    <property type="molecule type" value="Genomic_DNA"/>
</dbReference>
<feature type="region of interest" description="Disordered" evidence="1">
    <location>
        <begin position="258"/>
        <end position="335"/>
    </location>
</feature>
<gene>
    <name evidence="2" type="ORF">HYC85_029193</name>
</gene>
<feature type="region of interest" description="Disordered" evidence="1">
    <location>
        <begin position="476"/>
        <end position="504"/>
    </location>
</feature>
<sequence>MAKHLKDLLSSDRIVGFKCHFSIPDDVRLSFVADGTLDMEREDKTTIVFPLLSIAEGGVRFSLHLFLRAVLRHWGLIPSQFNVNFFRIIMGVIALNRRLRINLGIPAIRHCYALAKSSGRHGCFFLRAKDIDHQLITMLSSSGKRVDDIMVVVQGNWEFGEGDDHVNPIPRRRGNDLKKVLSSTDDVVLLDIKFALKYFGRRSLQKQGRAAHVLLRYELTYTTFSAAENIPVPEGEDSLIALILSDFKNLRQVGFEGSNSERDVANVTESDQYETESDELRGSSRRRPRRHGRVKPDKTFQEGECGKVATRRRAEALPSKVPPTTESQLSLPVSESESLRVIEVETAKNQNAESTLIVQAGQEVEEEAEKCLAEFEAGSEEQGGKRPRLEGSNVIVPFVIQPMIKNMSVSSDASVLKDPKVTFSLATSVSLPSNREAFRTVGRIADMGRRHHDAIKQIGRLRKKVEGQRRRAEVEALRANKDASRAEAEVERARSADQLRSDAEKEAGASEVALKLGQKVVSKLEAELAEMKAAKQIADSEASKVFEAGKNAGLAEYLD</sequence>